<dbReference type="CDD" id="cd03789">
    <property type="entry name" value="GT9_LPS_heptosyltransferase"/>
    <property type="match status" value="1"/>
</dbReference>
<organism evidence="3">
    <name type="scientific">marine metagenome</name>
    <dbReference type="NCBI Taxonomy" id="408172"/>
    <lineage>
        <taxon>unclassified sequences</taxon>
        <taxon>metagenomes</taxon>
        <taxon>ecological metagenomes</taxon>
    </lineage>
</organism>
<evidence type="ECO:0000256" key="1">
    <source>
        <dbReference type="ARBA" id="ARBA00022676"/>
    </source>
</evidence>
<accession>A0A382ELP8</accession>
<sequence>LTDASLNFLKKWILLKGMREGFEGLVFSLMDTVTVIMGYVRYHEKYIRSGRQIEDNLGSVKKILVLKLRGLGDAVLGTPVLKNIKALMPNVTISLVTFNFSKPIFENNPHIDGLYGISGNPEPNELNELLKKLNAQNYDLVINLHARNFSSKLVKKIRARWKINRSYFLREKYSDVLIGSDHKLDKSSIERDLDCLRAIGLKPQDKNPEIFITHEEDKWAEDLMAKKKMDPSKKLIIIHPTTNNSYTDWGLDRFINLASQLINNHGHQVLACFPEKEQSISDLLVEQLKEIYVHVGSLRQNMALISKADLMIDNCSAPSHISSALKIKTLVLLGADYKNIYRDSEIYKENCFIFYKNVPCRDSLWSRCLPPDPCQNKVCLDHPVEEVLKKSLELLNK</sequence>
<name>A0A382ELP8_9ZZZZ</name>
<dbReference type="GO" id="GO:0009244">
    <property type="term" value="P:lipopolysaccharide core region biosynthetic process"/>
    <property type="evidence" value="ECO:0007669"/>
    <property type="project" value="TreeGrafter"/>
</dbReference>
<gene>
    <name evidence="3" type="ORF">METZ01_LOCUS203671</name>
</gene>
<protein>
    <submittedName>
        <fullName evidence="3">Uncharacterized protein</fullName>
    </submittedName>
</protein>
<dbReference type="PANTHER" id="PTHR30160">
    <property type="entry name" value="TETRAACYLDISACCHARIDE 4'-KINASE-RELATED"/>
    <property type="match status" value="1"/>
</dbReference>
<dbReference type="Pfam" id="PF01075">
    <property type="entry name" value="Glyco_transf_9"/>
    <property type="match status" value="1"/>
</dbReference>
<reference evidence="3" key="1">
    <citation type="submission" date="2018-05" db="EMBL/GenBank/DDBJ databases">
        <authorList>
            <person name="Lanie J.A."/>
            <person name="Ng W.-L."/>
            <person name="Kazmierczak K.M."/>
            <person name="Andrzejewski T.M."/>
            <person name="Davidsen T.M."/>
            <person name="Wayne K.J."/>
            <person name="Tettelin H."/>
            <person name="Glass J.I."/>
            <person name="Rusch D."/>
            <person name="Podicherti R."/>
            <person name="Tsui H.-C.T."/>
            <person name="Winkler M.E."/>
        </authorList>
    </citation>
    <scope>NUCLEOTIDE SEQUENCE</scope>
</reference>
<dbReference type="InterPro" id="IPR002201">
    <property type="entry name" value="Glyco_trans_9"/>
</dbReference>
<dbReference type="EMBL" id="UINC01044836">
    <property type="protein sequence ID" value="SVB50817.1"/>
    <property type="molecule type" value="Genomic_DNA"/>
</dbReference>
<proteinExistence type="predicted"/>
<keyword evidence="2" id="KW-0808">Transferase</keyword>
<evidence type="ECO:0000313" key="3">
    <source>
        <dbReference type="EMBL" id="SVB50817.1"/>
    </source>
</evidence>
<dbReference type="GO" id="GO:0005829">
    <property type="term" value="C:cytosol"/>
    <property type="evidence" value="ECO:0007669"/>
    <property type="project" value="TreeGrafter"/>
</dbReference>
<dbReference type="GO" id="GO:0008713">
    <property type="term" value="F:ADP-heptose-lipopolysaccharide heptosyltransferase activity"/>
    <property type="evidence" value="ECO:0007669"/>
    <property type="project" value="TreeGrafter"/>
</dbReference>
<evidence type="ECO:0000256" key="2">
    <source>
        <dbReference type="ARBA" id="ARBA00022679"/>
    </source>
</evidence>
<keyword evidence="1" id="KW-0328">Glycosyltransferase</keyword>
<dbReference type="InterPro" id="IPR051199">
    <property type="entry name" value="LPS_LOS_Heptosyltrfase"/>
</dbReference>
<dbReference type="Gene3D" id="3.40.50.2000">
    <property type="entry name" value="Glycogen Phosphorylase B"/>
    <property type="match status" value="2"/>
</dbReference>
<dbReference type="AlphaFoldDB" id="A0A382ELP8"/>
<feature type="non-terminal residue" evidence="3">
    <location>
        <position position="1"/>
    </location>
</feature>
<dbReference type="SUPFAM" id="SSF53756">
    <property type="entry name" value="UDP-Glycosyltransferase/glycogen phosphorylase"/>
    <property type="match status" value="1"/>
</dbReference>